<dbReference type="SFLD" id="SFLDF00027">
    <property type="entry name" value="p-type_atpase"/>
    <property type="match status" value="1"/>
</dbReference>
<dbReference type="InterPro" id="IPR044492">
    <property type="entry name" value="P_typ_ATPase_HD_dom"/>
</dbReference>
<keyword evidence="9 12" id="KW-1278">Translocase</keyword>
<feature type="transmembrane region" description="Helical" evidence="12">
    <location>
        <begin position="126"/>
        <end position="143"/>
    </location>
</feature>
<dbReference type="EC" id="7.1.2.1" evidence="12"/>
<evidence type="ECO:0000256" key="5">
    <source>
        <dbReference type="ARBA" id="ARBA00022723"/>
    </source>
</evidence>
<dbReference type="PRINTS" id="PR00119">
    <property type="entry name" value="CATATPASE"/>
</dbReference>
<dbReference type="NCBIfam" id="TIGR01494">
    <property type="entry name" value="ATPase_P-type"/>
    <property type="match status" value="2"/>
</dbReference>
<evidence type="ECO:0000256" key="8">
    <source>
        <dbReference type="ARBA" id="ARBA00022842"/>
    </source>
</evidence>
<evidence type="ECO:0000256" key="9">
    <source>
        <dbReference type="ARBA" id="ARBA00022967"/>
    </source>
</evidence>
<evidence type="ECO:0000256" key="1">
    <source>
        <dbReference type="ARBA" id="ARBA00004141"/>
    </source>
</evidence>
<feature type="transmembrane region" description="Helical" evidence="12">
    <location>
        <begin position="714"/>
        <end position="733"/>
    </location>
</feature>
<dbReference type="InterPro" id="IPR001757">
    <property type="entry name" value="P_typ_ATPase"/>
</dbReference>
<dbReference type="PhylomeDB" id="A0A0G4HM51"/>
<evidence type="ECO:0000259" key="14">
    <source>
        <dbReference type="SMART" id="SM00831"/>
    </source>
</evidence>
<keyword evidence="5" id="KW-0479">Metal-binding</keyword>
<keyword evidence="4 12" id="KW-0812">Transmembrane</keyword>
<sequence length="1096" mass="118015">MTKDREDKMVTGAVHDVSLSFHPAAGQSNLHSVSEIGADTEEGLYESSHPPEAPAEGGSDDSGLTDVQVEKLREKFGYNEVTAKSEPVWLQILKRYAQLTPVILGVTAVFAAAVPEPSGRRDWITFGLLVFLINLVVYCDFFGDRNAKNAMKVVEDLSAPTANVKRNGQWETLKVRLLVPGDVVALKGGTVIPADGKLIGNPQDEPLSVDESSLTGESLAVTKWPGDECLSGAVVLRGELRMRVTNTGANSFFGKTVGLLGDAEKGVGHLRSVLYLTAKVITVVGAVFCLALFLADLFFETTKPSVAQVFLSLKLALVVLAAIVPAAMPVVTTTVLAVGATILAKEKAVVTRLSAIEEMAGLEVLCSDKTGTLTKNELSLDRKELVCETGVSADRLLLLASLASVVEHPEPIDKAINEAAAEGEGADARESYKSVKFTPFNPVDKRSMAVVKGPDGSLLRICKGAPHVVRDMVVASLKGDVKQKELERLDDVITSKAVRGLRTLGVCVQTLPEPSRDPMTDPKVLEETALSPDSLPWKLAGYISLLDPPRDDTAETIRQAIGLGVDVKMVTGDQLAIAIETARRLDMGTNILGNEVWKALPGGDVNAKVPTGDGRVISLSELCLSSDGFAGVYPEHKFKVVESIAATGRHVGMTGDGVNDAPALKLATVGVAVAGATEAAKAAADIVLMAPGLSTIVTAMKLSRQIFRRVEEYIIYRIASSVLILMFFFFALVGFRFLMPAWVLILLSIINDFTLMTSSRDRVPSSPTPLIWDMPMVCVAAFTVGTISSACSLVLLYLAAPHFADWWHLFGLSSLSSGQVVAAVYLNISIGLQLNFLAARTQKVFAAFDGKGAERPALLVAGMMVVALLLSTMVAVYWPRGLKLGGGVEMEGCSWAHAGVVWAFSVVQFLFVDMLKWAAYSGYFALFPHKRRGGTRDDEALARRERRRAIAQRREKEEGRGVSVGKDEELVGDDEDNSHKWSWRKSAAAREARAVRRLSRQISDQRLDVERLASSSQSFGPAGGLGTSFWAGGSPGRASRHEHDQSFRHGGLESVVEGNSRQLHELSARIGGLEGSLERIVSALERNQIILPQWNE</sequence>
<feature type="transmembrane region" description="Helical" evidence="12">
    <location>
        <begin position="739"/>
        <end position="756"/>
    </location>
</feature>
<dbReference type="PROSITE" id="PS00154">
    <property type="entry name" value="ATPASE_E1_E2"/>
    <property type="match status" value="1"/>
</dbReference>
<feature type="region of interest" description="Disordered" evidence="13">
    <location>
        <begin position="42"/>
        <end position="64"/>
    </location>
</feature>
<dbReference type="Gene3D" id="1.20.1110.10">
    <property type="entry name" value="Calcium-transporting ATPase, transmembrane domain"/>
    <property type="match status" value="1"/>
</dbReference>
<keyword evidence="10 12" id="KW-1133">Transmembrane helix</keyword>
<accession>A0A0G4HM51</accession>
<feature type="region of interest" description="Disordered" evidence="13">
    <location>
        <begin position="951"/>
        <end position="977"/>
    </location>
</feature>
<comment type="subcellular location">
    <subcellularLocation>
        <location evidence="12">Cell membrane</location>
        <topology evidence="12">Multi-pass membrane protein</topology>
    </subcellularLocation>
    <subcellularLocation>
        <location evidence="1">Membrane</location>
        <topology evidence="1">Multi-pass membrane protein</topology>
    </subcellularLocation>
</comment>
<gene>
    <name evidence="15" type="ORF">Cvel_7442</name>
</gene>
<protein>
    <recommendedName>
        <fullName evidence="12">Plasma membrane ATPase</fullName>
        <ecNumber evidence="12">7.1.2.1</ecNumber>
    </recommendedName>
</protein>
<proteinExistence type="inferred from homology"/>
<dbReference type="GO" id="GO:0016887">
    <property type="term" value="F:ATP hydrolysis activity"/>
    <property type="evidence" value="ECO:0007669"/>
    <property type="project" value="InterPro"/>
</dbReference>
<evidence type="ECO:0000256" key="6">
    <source>
        <dbReference type="ARBA" id="ARBA00022741"/>
    </source>
</evidence>
<evidence type="ECO:0000256" key="2">
    <source>
        <dbReference type="ARBA" id="ARBA00008804"/>
    </source>
</evidence>
<dbReference type="GO" id="GO:0120029">
    <property type="term" value="P:proton export across plasma membrane"/>
    <property type="evidence" value="ECO:0007669"/>
    <property type="project" value="UniProtKB-UniRule"/>
</dbReference>
<dbReference type="GO" id="GO:0005524">
    <property type="term" value="F:ATP binding"/>
    <property type="evidence" value="ECO:0007669"/>
    <property type="project" value="UniProtKB-UniRule"/>
</dbReference>
<evidence type="ECO:0000256" key="10">
    <source>
        <dbReference type="ARBA" id="ARBA00022989"/>
    </source>
</evidence>
<dbReference type="InterPro" id="IPR059000">
    <property type="entry name" value="ATPase_P-type_domA"/>
</dbReference>
<dbReference type="InterPro" id="IPR023298">
    <property type="entry name" value="ATPase_P-typ_TM_dom_sf"/>
</dbReference>
<reference evidence="15" key="1">
    <citation type="submission" date="2014-11" db="EMBL/GenBank/DDBJ databases">
        <authorList>
            <person name="Otto D Thomas"/>
            <person name="Naeem Raeece"/>
        </authorList>
    </citation>
    <scope>NUCLEOTIDE SEQUENCE</scope>
</reference>
<dbReference type="SFLD" id="SFLDS00003">
    <property type="entry name" value="Haloacid_Dehalogenase"/>
    <property type="match status" value="1"/>
</dbReference>
<keyword evidence="6 12" id="KW-0547">Nucleotide-binding</keyword>
<feature type="domain" description="Cation-transporting P-type ATPase N-terminal" evidence="14">
    <location>
        <begin position="45"/>
        <end position="116"/>
    </location>
</feature>
<evidence type="ECO:0000256" key="12">
    <source>
        <dbReference type="RuleBase" id="RU362083"/>
    </source>
</evidence>
<comment type="similarity">
    <text evidence="2 12">Belongs to the cation transport ATPase (P-type) (TC 3.A.3) family. Type IIIA subfamily.</text>
</comment>
<feature type="transmembrane region" description="Helical" evidence="12">
    <location>
        <begin position="777"/>
        <end position="800"/>
    </location>
</feature>
<name>A0A0G4HM51_9ALVE</name>
<dbReference type="EMBL" id="CDMZ01003135">
    <property type="protein sequence ID" value="CEM45221.1"/>
    <property type="molecule type" value="Genomic_DNA"/>
</dbReference>
<feature type="transmembrane region" description="Helical" evidence="12">
    <location>
        <begin position="273"/>
        <end position="295"/>
    </location>
</feature>
<dbReference type="VEuPathDB" id="CryptoDB:Cvel_7442"/>
<dbReference type="InterPro" id="IPR008250">
    <property type="entry name" value="ATPase_P-typ_transduc_dom_A_sf"/>
</dbReference>
<evidence type="ECO:0000256" key="13">
    <source>
        <dbReference type="SAM" id="MobiDB-lite"/>
    </source>
</evidence>
<dbReference type="GO" id="GO:0046872">
    <property type="term" value="F:metal ion binding"/>
    <property type="evidence" value="ECO:0007669"/>
    <property type="project" value="UniProtKB-KW"/>
</dbReference>
<keyword evidence="12" id="KW-0375">Hydrogen ion transport</keyword>
<dbReference type="FunFam" id="2.70.150.10:FF:000042">
    <property type="entry name" value="Plasma membrane ATPase"/>
    <property type="match status" value="1"/>
</dbReference>
<dbReference type="Gene3D" id="3.40.50.1000">
    <property type="entry name" value="HAD superfamily/HAD-like"/>
    <property type="match status" value="1"/>
</dbReference>
<feature type="transmembrane region" description="Helical" evidence="12">
    <location>
        <begin position="96"/>
        <end position="114"/>
    </location>
</feature>
<keyword evidence="3" id="KW-0597">Phosphoprotein</keyword>
<evidence type="ECO:0000256" key="4">
    <source>
        <dbReference type="ARBA" id="ARBA00022692"/>
    </source>
</evidence>
<dbReference type="Pfam" id="PF00690">
    <property type="entry name" value="Cation_ATPase_N"/>
    <property type="match status" value="1"/>
</dbReference>
<evidence type="ECO:0000256" key="11">
    <source>
        <dbReference type="ARBA" id="ARBA00023136"/>
    </source>
</evidence>
<feature type="compositionally biased region" description="Basic and acidic residues" evidence="13">
    <location>
        <begin position="952"/>
        <end position="969"/>
    </location>
</feature>
<dbReference type="Pfam" id="PF00702">
    <property type="entry name" value="Hydrolase"/>
    <property type="match status" value="1"/>
</dbReference>
<dbReference type="SUPFAM" id="SSF81653">
    <property type="entry name" value="Calcium ATPase, transduction domain A"/>
    <property type="match status" value="1"/>
</dbReference>
<dbReference type="InterPro" id="IPR018303">
    <property type="entry name" value="ATPase_P-typ_P_site"/>
</dbReference>
<feature type="region of interest" description="Disordered" evidence="13">
    <location>
        <begin position="1014"/>
        <end position="1045"/>
    </location>
</feature>
<dbReference type="PANTHER" id="PTHR42861">
    <property type="entry name" value="CALCIUM-TRANSPORTING ATPASE"/>
    <property type="match status" value="1"/>
</dbReference>
<dbReference type="InterPro" id="IPR006534">
    <property type="entry name" value="P-type_ATPase_IIIA"/>
</dbReference>
<dbReference type="SMART" id="SM00831">
    <property type="entry name" value="Cation_ATPase_N"/>
    <property type="match status" value="1"/>
</dbReference>
<dbReference type="GO" id="GO:0005886">
    <property type="term" value="C:plasma membrane"/>
    <property type="evidence" value="ECO:0007669"/>
    <property type="project" value="UniProtKB-SubCell"/>
</dbReference>
<keyword evidence="12" id="KW-0406">Ion transport</keyword>
<feature type="transmembrane region" description="Helical" evidence="12">
    <location>
        <begin position="315"/>
        <end position="344"/>
    </location>
</feature>
<dbReference type="SUPFAM" id="SSF81665">
    <property type="entry name" value="Calcium ATPase, transmembrane domain M"/>
    <property type="match status" value="1"/>
</dbReference>
<keyword evidence="11 12" id="KW-0472">Membrane</keyword>
<keyword evidence="7 12" id="KW-0067">ATP-binding</keyword>
<dbReference type="Gene3D" id="3.40.1110.10">
    <property type="entry name" value="Calcium-transporting ATPase, cytoplasmic domain N"/>
    <property type="match status" value="1"/>
</dbReference>
<dbReference type="FunFam" id="3.40.50.1000:FF:000211">
    <property type="entry name" value="Plasma membrane ATPase"/>
    <property type="match status" value="1"/>
</dbReference>
<evidence type="ECO:0000256" key="7">
    <source>
        <dbReference type="ARBA" id="ARBA00022840"/>
    </source>
</evidence>
<dbReference type="SFLD" id="SFLDG00002">
    <property type="entry name" value="C1.7:_P-type_atpase_like"/>
    <property type="match status" value="1"/>
</dbReference>
<feature type="transmembrane region" description="Helical" evidence="12">
    <location>
        <begin position="820"/>
        <end position="838"/>
    </location>
</feature>
<evidence type="ECO:0000313" key="15">
    <source>
        <dbReference type="EMBL" id="CEM45221.1"/>
    </source>
</evidence>
<dbReference type="InterPro" id="IPR036412">
    <property type="entry name" value="HAD-like_sf"/>
</dbReference>
<dbReference type="Pfam" id="PF00122">
    <property type="entry name" value="E1-E2_ATPase"/>
    <property type="match status" value="1"/>
</dbReference>
<feature type="transmembrane region" description="Helical" evidence="12">
    <location>
        <begin position="899"/>
        <end position="926"/>
    </location>
</feature>
<dbReference type="GO" id="GO:0008553">
    <property type="term" value="F:P-type proton-exporting transporter activity"/>
    <property type="evidence" value="ECO:0007669"/>
    <property type="project" value="UniProtKB-UniRule"/>
</dbReference>
<dbReference type="InterPro" id="IPR004014">
    <property type="entry name" value="ATPase_P-typ_cation-transptr_N"/>
</dbReference>
<evidence type="ECO:0000256" key="3">
    <source>
        <dbReference type="ARBA" id="ARBA00022553"/>
    </source>
</evidence>
<feature type="transmembrane region" description="Helical" evidence="12">
    <location>
        <begin position="858"/>
        <end position="879"/>
    </location>
</feature>
<dbReference type="Gene3D" id="2.70.150.10">
    <property type="entry name" value="Calcium-transporting ATPase, cytoplasmic transduction domain A"/>
    <property type="match status" value="1"/>
</dbReference>
<organism evidence="15">
    <name type="scientific">Chromera velia CCMP2878</name>
    <dbReference type="NCBI Taxonomy" id="1169474"/>
    <lineage>
        <taxon>Eukaryota</taxon>
        <taxon>Sar</taxon>
        <taxon>Alveolata</taxon>
        <taxon>Colpodellida</taxon>
        <taxon>Chromeraceae</taxon>
        <taxon>Chromera</taxon>
    </lineage>
</organism>
<dbReference type="AlphaFoldDB" id="A0A0G4HM51"/>
<dbReference type="NCBIfam" id="TIGR01647">
    <property type="entry name" value="ATPase-IIIA_H"/>
    <property type="match status" value="1"/>
</dbReference>
<comment type="catalytic activity">
    <reaction evidence="12">
        <text>ATP + H2O + H(+)(in) = ADP + phosphate + 2 H(+)(out)</text>
        <dbReference type="Rhea" id="RHEA:20852"/>
        <dbReference type="ChEBI" id="CHEBI:15377"/>
        <dbReference type="ChEBI" id="CHEBI:15378"/>
        <dbReference type="ChEBI" id="CHEBI:30616"/>
        <dbReference type="ChEBI" id="CHEBI:43474"/>
        <dbReference type="ChEBI" id="CHEBI:456216"/>
        <dbReference type="EC" id="7.1.2.1"/>
    </reaction>
</comment>
<keyword evidence="12" id="KW-0813">Transport</keyword>
<dbReference type="InterPro" id="IPR023299">
    <property type="entry name" value="ATPase_P-typ_cyto_dom_N"/>
</dbReference>
<dbReference type="SUPFAM" id="SSF56784">
    <property type="entry name" value="HAD-like"/>
    <property type="match status" value="1"/>
</dbReference>
<dbReference type="InterPro" id="IPR023214">
    <property type="entry name" value="HAD_sf"/>
</dbReference>
<keyword evidence="8 12" id="KW-0460">Magnesium</keyword>